<dbReference type="InterPro" id="IPR036397">
    <property type="entry name" value="RNaseH_sf"/>
</dbReference>
<feature type="region of interest" description="Disordered" evidence="1">
    <location>
        <begin position="139"/>
        <end position="172"/>
    </location>
</feature>
<dbReference type="AlphaFoldDB" id="Q2QNP8"/>
<evidence type="ECO:0000313" key="2">
    <source>
        <dbReference type="EMBL" id="ABA99580.1"/>
    </source>
</evidence>
<feature type="compositionally biased region" description="Polar residues" evidence="1">
    <location>
        <begin position="139"/>
        <end position="149"/>
    </location>
</feature>
<organism evidence="2">
    <name type="scientific">Oryza sativa subsp. japonica</name>
    <name type="common">Rice</name>
    <dbReference type="NCBI Taxonomy" id="39947"/>
    <lineage>
        <taxon>Eukaryota</taxon>
        <taxon>Viridiplantae</taxon>
        <taxon>Streptophyta</taxon>
        <taxon>Embryophyta</taxon>
        <taxon>Tracheophyta</taxon>
        <taxon>Spermatophyta</taxon>
        <taxon>Magnoliopsida</taxon>
        <taxon>Liliopsida</taxon>
        <taxon>Poales</taxon>
        <taxon>Poaceae</taxon>
        <taxon>BOP clade</taxon>
        <taxon>Oryzoideae</taxon>
        <taxon>Oryzeae</taxon>
        <taxon>Oryzinae</taxon>
        <taxon>Oryza</taxon>
        <taxon>Oryza sativa</taxon>
    </lineage>
</organism>
<dbReference type="GO" id="GO:0003676">
    <property type="term" value="F:nucleic acid binding"/>
    <property type="evidence" value="ECO:0007669"/>
    <property type="project" value="InterPro"/>
</dbReference>
<reference evidence="2" key="3">
    <citation type="submission" date="2006-01" db="EMBL/GenBank/DDBJ databases">
        <authorList>
            <person name="Buell R."/>
        </authorList>
    </citation>
    <scope>NUCLEOTIDE SEQUENCE</scope>
</reference>
<accession>Q2QNP8</accession>
<dbReference type="SUPFAM" id="SSF53098">
    <property type="entry name" value="Ribonuclease H-like"/>
    <property type="match status" value="1"/>
</dbReference>
<evidence type="ECO:0000256" key="1">
    <source>
        <dbReference type="SAM" id="MobiDB-lite"/>
    </source>
</evidence>
<gene>
    <name evidence="2" type="ordered locus">LOC_Os12g37140</name>
</gene>
<reference evidence="2" key="2">
    <citation type="submission" date="2005-04" db="EMBL/GenBank/DDBJ databases">
        <authorList>
            <person name="Buell C.R."/>
            <person name="Wing R.A."/>
            <person name="McCombie W.A."/>
            <person name="Ouyang S."/>
        </authorList>
    </citation>
    <scope>NUCLEOTIDE SEQUENCE</scope>
</reference>
<dbReference type="InterPro" id="IPR012337">
    <property type="entry name" value="RNaseH-like_sf"/>
</dbReference>
<dbReference type="Gene3D" id="3.30.420.10">
    <property type="entry name" value="Ribonuclease H-like superfamily/Ribonuclease H"/>
    <property type="match status" value="1"/>
</dbReference>
<sequence length="331" mass="36707">MQKQYRTKIKKTSAIYITASRGMKTWRNSQGTGLTGPWLGLTGGQWCGQTGHRRSDLAKIGHGLTGYGRHAKDGLGESKVKKVKKVWVRKEAKAPEVVTIKEKSQDVQVPTGDAAKIIQVEKTEAGTVTVNIGGLTETAGRSNRQSTAGLTDPPGRYDRRLAAGLTGPRGRSDRGALKLAPTAVLNPIIKLWPFRGWALDFIGQIYSSSSKGYWFVLVVMDYFTKWAEAVPLENITCTEEQDDLSVENYKTLMGSNFEDVIDKRLKTLKEMKTLQDDWEMESRRFIANQTQNSRLHRANSGTAVETYTKLLAVIQLRTKSLGAGIFLAKVL</sequence>
<dbReference type="EMBL" id="DP000011">
    <property type="protein sequence ID" value="ABA99580.1"/>
    <property type="molecule type" value="Genomic_DNA"/>
</dbReference>
<proteinExistence type="predicted"/>
<reference evidence="2" key="1">
    <citation type="journal article" date="2005" name="BMC Biol.">
        <title>The sequence of rice chromosomes 11 and 12, rich in disease resistance genes and recent gene duplications.</title>
        <authorList>
            <consortium name="The rice chromosomes 11 and 12 sequencing consortia"/>
        </authorList>
    </citation>
    <scope>NUCLEOTIDE SEQUENCE [LARGE SCALE GENOMIC DNA]</scope>
</reference>
<protein>
    <submittedName>
        <fullName evidence="2">Retrotransposon protein, putative, Ty3-gypsy subclass</fullName>
    </submittedName>
</protein>
<name>Q2QNP8_ORYSJ</name>